<evidence type="ECO:0000256" key="12">
    <source>
        <dbReference type="PIRSR" id="PIRSR006769-2"/>
    </source>
</evidence>
<comment type="similarity">
    <text evidence="5 10">In the C-terminal section; belongs to the HTP reductase family.</text>
</comment>
<evidence type="ECO:0000256" key="1">
    <source>
        <dbReference type="ARBA" id="ARBA00002151"/>
    </source>
</evidence>
<dbReference type="InterPro" id="IPR002125">
    <property type="entry name" value="CMP_dCMP_dom"/>
</dbReference>
<keyword evidence="10 13" id="KW-0862">Zinc</keyword>
<gene>
    <name evidence="15" type="ORF">SAMN02745824_0714</name>
</gene>
<protein>
    <recommendedName>
        <fullName evidence="10">Riboflavin biosynthesis protein RibD</fullName>
    </recommendedName>
    <domain>
        <recommendedName>
            <fullName evidence="10">Diaminohydroxyphosphoribosylaminopyrimidine deaminase</fullName>
            <shortName evidence="10">DRAP deaminase</shortName>
            <ecNumber evidence="10">3.5.4.26</ecNumber>
        </recommendedName>
        <alternativeName>
            <fullName evidence="10">Riboflavin-specific deaminase</fullName>
        </alternativeName>
    </domain>
    <domain>
        <recommendedName>
            <fullName evidence="10">5-amino-6-(5-phosphoribosylamino)uracil reductase</fullName>
            <ecNumber evidence="10">1.1.1.193</ecNumber>
        </recommendedName>
        <alternativeName>
            <fullName evidence="10">HTP reductase</fullName>
        </alternativeName>
    </domain>
</protein>
<dbReference type="PANTHER" id="PTHR38011:SF7">
    <property type="entry name" value="2,5-DIAMINO-6-RIBOSYLAMINO-4(3H)-PYRIMIDINONE 5'-PHOSPHATE REDUCTASE"/>
    <property type="match status" value="1"/>
</dbReference>
<dbReference type="InterPro" id="IPR016193">
    <property type="entry name" value="Cytidine_deaminase-like"/>
</dbReference>
<dbReference type="NCBIfam" id="TIGR00326">
    <property type="entry name" value="eubact_ribD"/>
    <property type="match status" value="1"/>
</dbReference>
<feature type="binding site" evidence="12">
    <location>
        <begin position="258"/>
        <end position="264"/>
    </location>
    <ligand>
        <name>NADP(+)</name>
        <dbReference type="ChEBI" id="CHEBI:58349"/>
    </ligand>
</feature>
<evidence type="ECO:0000256" key="8">
    <source>
        <dbReference type="ARBA" id="ARBA00023002"/>
    </source>
</evidence>
<evidence type="ECO:0000256" key="3">
    <source>
        <dbReference type="ARBA" id="ARBA00004910"/>
    </source>
</evidence>
<keyword evidence="10" id="KW-0378">Hydrolase</keyword>
<comment type="catalytic activity">
    <reaction evidence="10">
        <text>2,5-diamino-6-hydroxy-4-(5-phosphoribosylamino)-pyrimidine + H2O + H(+) = 5-amino-6-(5-phospho-D-ribosylamino)uracil + NH4(+)</text>
        <dbReference type="Rhea" id="RHEA:21868"/>
        <dbReference type="ChEBI" id="CHEBI:15377"/>
        <dbReference type="ChEBI" id="CHEBI:15378"/>
        <dbReference type="ChEBI" id="CHEBI:28938"/>
        <dbReference type="ChEBI" id="CHEBI:58453"/>
        <dbReference type="ChEBI" id="CHEBI:58614"/>
        <dbReference type="EC" id="3.5.4.26"/>
    </reaction>
</comment>
<feature type="binding site" evidence="13">
    <location>
        <position position="54"/>
    </location>
    <ligand>
        <name>Zn(2+)</name>
        <dbReference type="ChEBI" id="CHEBI:29105"/>
        <note>catalytic</note>
    </ligand>
</feature>
<evidence type="ECO:0000313" key="16">
    <source>
        <dbReference type="Proteomes" id="UP000185192"/>
    </source>
</evidence>
<accession>A0A1N6CQ16</accession>
<dbReference type="CDD" id="cd01284">
    <property type="entry name" value="Riboflavin_deaminase-reductase"/>
    <property type="match status" value="1"/>
</dbReference>
<dbReference type="EC" id="3.5.4.26" evidence="10"/>
<feature type="binding site" evidence="12">
    <location>
        <position position="209"/>
    </location>
    <ligand>
        <name>substrate</name>
    </ligand>
</feature>
<evidence type="ECO:0000256" key="6">
    <source>
        <dbReference type="ARBA" id="ARBA00022619"/>
    </source>
</evidence>
<dbReference type="InterPro" id="IPR024072">
    <property type="entry name" value="DHFR-like_dom_sf"/>
</dbReference>
<dbReference type="GO" id="GO:0008835">
    <property type="term" value="F:diaminohydroxyphosphoribosylaminopyrimidine deaminase activity"/>
    <property type="evidence" value="ECO:0007669"/>
    <property type="project" value="UniProtKB-EC"/>
</dbReference>
<dbReference type="GO" id="GO:0008703">
    <property type="term" value="F:5-amino-6-(5-phosphoribosylamino)uracil reductase activity"/>
    <property type="evidence" value="ECO:0007669"/>
    <property type="project" value="UniProtKB-EC"/>
</dbReference>
<evidence type="ECO:0000256" key="11">
    <source>
        <dbReference type="PIRSR" id="PIRSR006769-1"/>
    </source>
</evidence>
<comment type="similarity">
    <text evidence="4 10">In the N-terminal section; belongs to the cytidine and deoxycytidylate deaminase family.</text>
</comment>
<keyword evidence="9" id="KW-0511">Multifunctional enzyme</keyword>
<feature type="binding site" evidence="12">
    <location>
        <position position="201"/>
    </location>
    <ligand>
        <name>NADP(+)</name>
        <dbReference type="ChEBI" id="CHEBI:58349"/>
    </ligand>
</feature>
<feature type="binding site" evidence="12">
    <location>
        <position position="175"/>
    </location>
    <ligand>
        <name>NADP(+)</name>
        <dbReference type="ChEBI" id="CHEBI:58349"/>
    </ligand>
</feature>
<evidence type="ECO:0000259" key="14">
    <source>
        <dbReference type="PROSITE" id="PS51747"/>
    </source>
</evidence>
<dbReference type="Gene3D" id="3.40.140.10">
    <property type="entry name" value="Cytidine Deaminase, domain 2"/>
    <property type="match status" value="1"/>
</dbReference>
<comment type="pathway">
    <text evidence="3 10">Cofactor biosynthesis; riboflavin biosynthesis; 5-amino-6-(D-ribitylamino)uracil from GTP: step 3/4.</text>
</comment>
<dbReference type="InterPro" id="IPR050765">
    <property type="entry name" value="Riboflavin_Biosynth_HTPR"/>
</dbReference>
<name>A0A1N6CQ16_9SPHN</name>
<dbReference type="Pfam" id="PF00383">
    <property type="entry name" value="dCMP_cyt_deam_1"/>
    <property type="match status" value="1"/>
</dbReference>
<feature type="binding site" evidence="12">
    <location>
        <position position="205"/>
    </location>
    <ligand>
        <name>NADP(+)</name>
        <dbReference type="ChEBI" id="CHEBI:58349"/>
    </ligand>
</feature>
<dbReference type="Gene3D" id="3.40.430.10">
    <property type="entry name" value="Dihydrofolate Reductase, subunit A"/>
    <property type="match status" value="2"/>
</dbReference>
<comment type="catalytic activity">
    <reaction evidence="10">
        <text>5-amino-6-(5-phospho-D-ribitylamino)uracil + NADP(+) = 5-amino-6-(5-phospho-D-ribosylamino)uracil + NADPH + H(+)</text>
        <dbReference type="Rhea" id="RHEA:17845"/>
        <dbReference type="ChEBI" id="CHEBI:15378"/>
        <dbReference type="ChEBI" id="CHEBI:57783"/>
        <dbReference type="ChEBI" id="CHEBI:58349"/>
        <dbReference type="ChEBI" id="CHEBI:58421"/>
        <dbReference type="ChEBI" id="CHEBI:58453"/>
        <dbReference type="EC" id="1.1.1.193"/>
    </reaction>
</comment>
<keyword evidence="6 10" id="KW-0686">Riboflavin biosynthesis</keyword>
<comment type="cofactor">
    <cofactor evidence="10 13">
        <name>Zn(2+)</name>
        <dbReference type="ChEBI" id="CHEBI:29105"/>
    </cofactor>
    <text evidence="10 13">Binds 1 zinc ion.</text>
</comment>
<dbReference type="Pfam" id="PF01872">
    <property type="entry name" value="RibD_C"/>
    <property type="match status" value="1"/>
</dbReference>
<feature type="active site" description="Proton donor" evidence="11">
    <location>
        <position position="56"/>
    </location>
</feature>
<evidence type="ECO:0000256" key="10">
    <source>
        <dbReference type="PIRNR" id="PIRNR006769"/>
    </source>
</evidence>
<feature type="binding site" evidence="12">
    <location>
        <position position="256"/>
    </location>
    <ligand>
        <name>substrate</name>
    </ligand>
</feature>
<dbReference type="EC" id="1.1.1.193" evidence="10"/>
<dbReference type="STRING" id="1123272.SAMN02745824_0714"/>
<keyword evidence="8 10" id="KW-0560">Oxidoreductase</keyword>
<proteinExistence type="inferred from homology"/>
<feature type="binding site" evidence="12">
    <location>
        <position position="173"/>
    </location>
    <ligand>
        <name>substrate</name>
    </ligand>
</feature>
<dbReference type="SUPFAM" id="SSF53597">
    <property type="entry name" value="Dihydrofolate reductase-like"/>
    <property type="match status" value="1"/>
</dbReference>
<dbReference type="InterPro" id="IPR004794">
    <property type="entry name" value="Eubact_RibD"/>
</dbReference>
<comment type="pathway">
    <text evidence="2 10">Cofactor biosynthesis; riboflavin biosynthesis; 5-amino-6-(D-ribitylamino)uracil from GTP: step 2/4.</text>
</comment>
<dbReference type="GO" id="GO:0046872">
    <property type="term" value="F:metal ion binding"/>
    <property type="evidence" value="ECO:0007669"/>
    <property type="project" value="UniProtKB-KW"/>
</dbReference>
<dbReference type="AlphaFoldDB" id="A0A1N6CQ16"/>
<reference evidence="16" key="1">
    <citation type="submission" date="2016-11" db="EMBL/GenBank/DDBJ databases">
        <authorList>
            <person name="Varghese N."/>
            <person name="Submissions S."/>
        </authorList>
    </citation>
    <scope>NUCLEOTIDE SEQUENCE [LARGE SCALE GENOMIC DNA]</scope>
    <source>
        <strain evidence="16">DSM 22363</strain>
    </source>
</reference>
<dbReference type="GO" id="GO:0009231">
    <property type="term" value="P:riboflavin biosynthetic process"/>
    <property type="evidence" value="ECO:0007669"/>
    <property type="project" value="UniProtKB-UniPathway"/>
</dbReference>
<organism evidence="15 16">
    <name type="scientific">Parasphingorhabdus marina DSM 22363</name>
    <dbReference type="NCBI Taxonomy" id="1123272"/>
    <lineage>
        <taxon>Bacteria</taxon>
        <taxon>Pseudomonadati</taxon>
        <taxon>Pseudomonadota</taxon>
        <taxon>Alphaproteobacteria</taxon>
        <taxon>Sphingomonadales</taxon>
        <taxon>Sphingomonadaceae</taxon>
        <taxon>Parasphingorhabdus</taxon>
    </lineage>
</organism>
<evidence type="ECO:0000313" key="15">
    <source>
        <dbReference type="EMBL" id="SIN60660.1"/>
    </source>
</evidence>
<feature type="domain" description="CMP/dCMP-type deaminase" evidence="14">
    <location>
        <begin position="5"/>
        <end position="127"/>
    </location>
</feature>
<comment type="function">
    <text evidence="1 10">Converts 2,5-diamino-6-(ribosylamino)-4(3h)-pyrimidinone 5'-phosphate into 5-amino-6-(ribosylamino)-2,4(1h,3h)-pyrimidinedione 5'-phosphate.</text>
</comment>
<evidence type="ECO:0000256" key="5">
    <source>
        <dbReference type="ARBA" id="ARBA00007417"/>
    </source>
</evidence>
<dbReference type="PIRSF" id="PIRSF006769">
    <property type="entry name" value="RibD"/>
    <property type="match status" value="1"/>
</dbReference>
<evidence type="ECO:0000256" key="9">
    <source>
        <dbReference type="ARBA" id="ARBA00023268"/>
    </source>
</evidence>
<keyword evidence="7 10" id="KW-0521">NADP</keyword>
<dbReference type="PROSITE" id="PS51747">
    <property type="entry name" value="CYT_DCMP_DEAMINASES_2"/>
    <property type="match status" value="1"/>
</dbReference>
<dbReference type="EMBL" id="FSQW01000001">
    <property type="protein sequence ID" value="SIN60660.1"/>
    <property type="molecule type" value="Genomic_DNA"/>
</dbReference>
<feature type="binding site" evidence="12">
    <location>
        <position position="212"/>
    </location>
    <ligand>
        <name>substrate</name>
    </ligand>
</feature>
<dbReference type="InterPro" id="IPR002734">
    <property type="entry name" value="RibDG_C"/>
</dbReference>
<feature type="binding site" evidence="12">
    <location>
        <position position="189"/>
    </location>
    <ligand>
        <name>substrate</name>
    </ligand>
</feature>
<evidence type="ECO:0000256" key="2">
    <source>
        <dbReference type="ARBA" id="ARBA00004882"/>
    </source>
</evidence>
<dbReference type="UniPathway" id="UPA00275">
    <property type="reaction ID" value="UER00401"/>
</dbReference>
<evidence type="ECO:0000256" key="4">
    <source>
        <dbReference type="ARBA" id="ARBA00005259"/>
    </source>
</evidence>
<evidence type="ECO:0000256" key="7">
    <source>
        <dbReference type="ARBA" id="ARBA00022857"/>
    </source>
</evidence>
<keyword evidence="10 13" id="KW-0479">Metal-binding</keyword>
<dbReference type="RefSeq" id="WP_338044507.1">
    <property type="nucleotide sequence ID" value="NZ_FSQW01000001.1"/>
</dbReference>
<feature type="binding site" evidence="13">
    <location>
        <position position="79"/>
    </location>
    <ligand>
        <name>Zn(2+)</name>
        <dbReference type="ChEBI" id="CHEBI:29105"/>
        <note>catalytic</note>
    </ligand>
</feature>
<sequence>MLSSADDARYMAAAIALSQRGRGRTGTNPNVGCVIVKKGVIVGRGWTQPGGRPHAEAMALADAGKAARGADIYVTMEPCDHDSERGPTCSRLVIEARPARVIIATLDVDSRTRRHGIDRLGEAGISVSVGILEQEAHRAMAGFFTRMEHGRPHVTLKLALSLDGCIARADGTSKWITGAVARRHAHLERARCDAILVGSGTLEQDQPGLDVRLPGLENRSPQPVVLGEAEPPENWVQISFPEEISGLADTNWLLVEGGAQTAASFLRADMVDRLLLYRAPIIIGGGLPGIADYGLESLDSAHGHWRREDTRDLGEDRLEIYERAA</sequence>
<evidence type="ECO:0000256" key="13">
    <source>
        <dbReference type="PIRSR" id="PIRSR006769-3"/>
    </source>
</evidence>
<dbReference type="SUPFAM" id="SSF53927">
    <property type="entry name" value="Cytidine deaminase-like"/>
    <property type="match status" value="1"/>
</dbReference>
<feature type="binding site" evidence="13">
    <location>
        <position position="89"/>
    </location>
    <ligand>
        <name>Zn(2+)</name>
        <dbReference type="ChEBI" id="CHEBI:29105"/>
        <note>catalytic</note>
    </ligand>
</feature>
<feature type="binding site" evidence="12">
    <location>
        <position position="159"/>
    </location>
    <ligand>
        <name>NADP(+)</name>
        <dbReference type="ChEBI" id="CHEBI:58349"/>
    </ligand>
</feature>
<dbReference type="PANTHER" id="PTHR38011">
    <property type="entry name" value="DIHYDROFOLATE REDUCTASE FAMILY PROTEIN (AFU_ORTHOLOGUE AFUA_8G06820)"/>
    <property type="match status" value="1"/>
</dbReference>
<dbReference type="Proteomes" id="UP000185192">
    <property type="component" value="Unassembled WGS sequence"/>
</dbReference>
<keyword evidence="16" id="KW-1185">Reference proteome</keyword>